<dbReference type="Gene3D" id="3.40.50.150">
    <property type="entry name" value="Vaccinia Virus protein VP39"/>
    <property type="match status" value="1"/>
</dbReference>
<dbReference type="STRING" id="1855283.SAMN05216382_0419"/>
<evidence type="ECO:0000313" key="3">
    <source>
        <dbReference type="EMBL" id="SEK44329.1"/>
    </source>
</evidence>
<dbReference type="NCBIfam" id="NF037959">
    <property type="entry name" value="MFS_SpdSyn"/>
    <property type="match status" value="1"/>
</dbReference>
<feature type="transmembrane region" description="Helical" evidence="2">
    <location>
        <begin position="249"/>
        <end position="270"/>
    </location>
</feature>
<feature type="transmembrane region" description="Helical" evidence="2">
    <location>
        <begin position="449"/>
        <end position="469"/>
    </location>
</feature>
<dbReference type="InterPro" id="IPR029063">
    <property type="entry name" value="SAM-dependent_MTases_sf"/>
</dbReference>
<sequence length="734" mass="79554">MMADPARGRRWLFVATILTGSFLLFLVQPMIARIALPRLGGAAAVWNSAMLVYQALLLGGYAYAHLLGRLSARRQGLIHLSVLITAATFLPIGLAARAMPASAEPALWVPYLFAISIGPLFFAVSAQAPLVQRWFALSHPREDPYALYAASNLGSFAGLLAFPLLVEPLLTVPSQRWLWSAGYVVLIALVLACTRLLPRVARRQDGVAIAPDTRQGWRAGQWLTWMVLGLVPSGLMLATSTFISTDLLAMPLLWVLPLALYLLSFSIAFAANRTAADAITRYAPVTLVVFGGMLMGGFTNASPLALVVAAAVLFVASVALHTRLYRLRPNPRHLTGFYLAMSTGGALGGVFAGLIAPIVFDWTWEYPILIIATGVLMPQTFLAQQIAQLWFARRGRYVVPALIAIVLVVLVILSARELGGSDEGRYLGVSFLAVAIFGIISVGRRAAFVGVLVSGLLLFGGLQSLALSLEPGARVRSYFGVYTLAEAPRRRRLVHGTTVHGVQLAGSPKRERTPTTYYVPGSGIGQVMRLAPIFYGDAGRVGVVGLGTGTLACYRQQGQRWRFYEIDPAMVRIATSGHFTFLRHCAPGASVVIGDARVSLSKEPRASLDVLALDAFSSDAVPMHLLTLEAFDTYGRVLAPRGVLAVHVSNRYLDLVPVVAAAARARGWHAAILNFTPDPFEEDASKSSWIMMTRDEAVYDAVTSRASNWKAIRPRDGFRPWTDDYGSILPLLRF</sequence>
<dbReference type="PANTHER" id="PTHR43317:SF1">
    <property type="entry name" value="THERMOSPERMINE SYNTHASE ACAULIS5"/>
    <property type="match status" value="1"/>
</dbReference>
<feature type="transmembrane region" description="Helical" evidence="2">
    <location>
        <begin position="108"/>
        <end position="124"/>
    </location>
</feature>
<evidence type="ECO:0008006" key="5">
    <source>
        <dbReference type="Google" id="ProtNLM"/>
    </source>
</evidence>
<feature type="transmembrane region" description="Helical" evidence="2">
    <location>
        <begin position="222"/>
        <end position="243"/>
    </location>
</feature>
<keyword evidence="1" id="KW-0620">Polyamine biosynthesis</keyword>
<keyword evidence="2" id="KW-0472">Membrane</keyword>
<dbReference type="GO" id="GO:0006596">
    <property type="term" value="P:polyamine biosynthetic process"/>
    <property type="evidence" value="ECO:0007669"/>
    <property type="project" value="UniProtKB-KW"/>
</dbReference>
<evidence type="ECO:0000256" key="1">
    <source>
        <dbReference type="ARBA" id="ARBA00023115"/>
    </source>
</evidence>
<dbReference type="SUPFAM" id="SSF53335">
    <property type="entry name" value="S-adenosyl-L-methionine-dependent methyltransferases"/>
    <property type="match status" value="1"/>
</dbReference>
<keyword evidence="4" id="KW-1185">Reference proteome</keyword>
<evidence type="ECO:0000256" key="2">
    <source>
        <dbReference type="SAM" id="Phobius"/>
    </source>
</evidence>
<dbReference type="AlphaFoldDB" id="A0A1H7H211"/>
<feature type="transmembrane region" description="Helical" evidence="2">
    <location>
        <begin position="177"/>
        <end position="197"/>
    </location>
</feature>
<feature type="transmembrane region" description="Helical" evidence="2">
    <location>
        <begin position="366"/>
        <end position="383"/>
    </location>
</feature>
<dbReference type="RefSeq" id="WP_093002806.1">
    <property type="nucleotide sequence ID" value="NZ_FNZZ01000001.1"/>
</dbReference>
<proteinExistence type="predicted"/>
<dbReference type="PANTHER" id="PTHR43317">
    <property type="entry name" value="THERMOSPERMINE SYNTHASE ACAULIS5"/>
    <property type="match status" value="1"/>
</dbReference>
<dbReference type="OrthoDB" id="9761985at2"/>
<accession>A0A1H7H211</accession>
<evidence type="ECO:0000313" key="4">
    <source>
        <dbReference type="Proteomes" id="UP000199214"/>
    </source>
</evidence>
<feature type="transmembrane region" description="Helical" evidence="2">
    <location>
        <begin position="145"/>
        <end position="165"/>
    </location>
</feature>
<dbReference type="Proteomes" id="UP000199214">
    <property type="component" value="Unassembled WGS sequence"/>
</dbReference>
<organism evidence="3 4">
    <name type="scientific">Sphingomonas palmae</name>
    <dbReference type="NCBI Taxonomy" id="1855283"/>
    <lineage>
        <taxon>Bacteria</taxon>
        <taxon>Pseudomonadati</taxon>
        <taxon>Pseudomonadota</taxon>
        <taxon>Alphaproteobacteria</taxon>
        <taxon>Sphingomonadales</taxon>
        <taxon>Sphingomonadaceae</taxon>
        <taxon>Sphingomonas</taxon>
    </lineage>
</organism>
<feature type="transmembrane region" description="Helical" evidence="2">
    <location>
        <begin position="395"/>
        <end position="413"/>
    </location>
</feature>
<dbReference type="EMBL" id="FNZZ01000001">
    <property type="protein sequence ID" value="SEK44329.1"/>
    <property type="molecule type" value="Genomic_DNA"/>
</dbReference>
<feature type="transmembrane region" description="Helical" evidence="2">
    <location>
        <begin position="282"/>
        <end position="298"/>
    </location>
</feature>
<feature type="transmembrane region" description="Helical" evidence="2">
    <location>
        <begin position="43"/>
        <end position="64"/>
    </location>
</feature>
<protein>
    <recommendedName>
        <fullName evidence="5">Spermidine synthase</fullName>
    </recommendedName>
</protein>
<feature type="transmembrane region" description="Helical" evidence="2">
    <location>
        <begin position="76"/>
        <end position="96"/>
    </location>
</feature>
<feature type="transmembrane region" description="Helical" evidence="2">
    <location>
        <begin position="12"/>
        <end position="31"/>
    </location>
</feature>
<feature type="transmembrane region" description="Helical" evidence="2">
    <location>
        <begin position="425"/>
        <end position="442"/>
    </location>
</feature>
<name>A0A1H7H211_9SPHN</name>
<reference evidence="4" key="1">
    <citation type="submission" date="2016-10" db="EMBL/GenBank/DDBJ databases">
        <authorList>
            <person name="Varghese N."/>
            <person name="Submissions S."/>
        </authorList>
    </citation>
    <scope>NUCLEOTIDE SEQUENCE [LARGE SCALE GENOMIC DNA]</scope>
    <source>
        <strain evidence="4">JS21-1</strain>
    </source>
</reference>
<keyword evidence="2" id="KW-1133">Transmembrane helix</keyword>
<keyword evidence="2" id="KW-0812">Transmembrane</keyword>
<feature type="transmembrane region" description="Helical" evidence="2">
    <location>
        <begin position="304"/>
        <end position="325"/>
    </location>
</feature>
<feature type="transmembrane region" description="Helical" evidence="2">
    <location>
        <begin position="337"/>
        <end position="360"/>
    </location>
</feature>
<gene>
    <name evidence="3" type="ORF">SAMN05216382_0419</name>
</gene>